<dbReference type="InterPro" id="IPR003593">
    <property type="entry name" value="AAA+_ATPase"/>
</dbReference>
<dbReference type="InterPro" id="IPR017871">
    <property type="entry name" value="ABC_transporter-like_CS"/>
</dbReference>
<dbReference type="PROSITE" id="PS00211">
    <property type="entry name" value="ABC_TRANSPORTER_1"/>
    <property type="match status" value="1"/>
</dbReference>
<protein>
    <submittedName>
        <fullName evidence="6">Macrolide ABC transporter ATP-binding protein</fullName>
    </submittedName>
</protein>
<evidence type="ECO:0000256" key="2">
    <source>
        <dbReference type="ARBA" id="ARBA00022741"/>
    </source>
</evidence>
<dbReference type="GO" id="GO:0016887">
    <property type="term" value="F:ATP hydrolysis activity"/>
    <property type="evidence" value="ECO:0007669"/>
    <property type="project" value="InterPro"/>
</dbReference>
<feature type="domain" description="ABC transporter" evidence="5">
    <location>
        <begin position="8"/>
        <end position="234"/>
    </location>
</feature>
<dbReference type="PANTHER" id="PTHR42798:SF6">
    <property type="entry name" value="CELL DIVISION ATP-BINDING PROTEIN FTSE"/>
    <property type="match status" value="1"/>
</dbReference>
<evidence type="ECO:0000256" key="1">
    <source>
        <dbReference type="ARBA" id="ARBA00022448"/>
    </source>
</evidence>
<dbReference type="SUPFAM" id="SSF52540">
    <property type="entry name" value="P-loop containing nucleoside triphosphate hydrolases"/>
    <property type="match status" value="1"/>
</dbReference>
<dbReference type="FunFam" id="3.40.50.300:FF:000032">
    <property type="entry name" value="Export ABC transporter ATP-binding protein"/>
    <property type="match status" value="1"/>
</dbReference>
<dbReference type="GO" id="GO:0098796">
    <property type="term" value="C:membrane protein complex"/>
    <property type="evidence" value="ECO:0007669"/>
    <property type="project" value="UniProtKB-ARBA"/>
</dbReference>
<name>A0A2S9SM49_9BACT</name>
<evidence type="ECO:0000313" key="7">
    <source>
        <dbReference type="Proteomes" id="UP000239065"/>
    </source>
</evidence>
<keyword evidence="3 6" id="KW-0067">ATP-binding</keyword>
<reference evidence="6 7" key="1">
    <citation type="submission" date="2017-09" db="EMBL/GenBank/DDBJ databases">
        <title>Reassesment of A. cryaerophilus.</title>
        <authorList>
            <person name="Perez-Cataluna A."/>
            <person name="Collado L."/>
            <person name="Salgado O."/>
            <person name="Lefinanco V."/>
            <person name="Figueras M.J."/>
        </authorList>
    </citation>
    <scope>NUCLEOTIDE SEQUENCE [LARGE SCALE GENOMIC DNA]</scope>
    <source>
        <strain evidence="6 7">LMG 9861</strain>
    </source>
</reference>
<evidence type="ECO:0000256" key="3">
    <source>
        <dbReference type="ARBA" id="ARBA00022840"/>
    </source>
</evidence>
<dbReference type="PROSITE" id="PS50893">
    <property type="entry name" value="ABC_TRANSPORTER_2"/>
    <property type="match status" value="1"/>
</dbReference>
<dbReference type="GO" id="GO:0022857">
    <property type="term" value="F:transmembrane transporter activity"/>
    <property type="evidence" value="ECO:0007669"/>
    <property type="project" value="UniProtKB-ARBA"/>
</dbReference>
<sequence length="234" mass="25965">MKNSEVLIEFKNIKKIYGKGANETFALNGVDLKIHKGEFVAIMGASGSGKSTSMNIIGCLDKPSSGEYLFDGVNVENLNLNQMAILRRNYIGFVFQGFNLLGRTTALENVELPLVYRKVPKEKRYELAVDALKKVGLESVIKHTPAELSGGQQQRVAIARAIVTDPLLLLADEPTGNLDSIKSIEVMELLKKLNEELNITIIMVTHEEEMAAYASRVIYFRDGNIEDSLKKGFK</sequence>
<organism evidence="6 7">
    <name type="scientific">Aliarcobacter cryaerophilus</name>
    <dbReference type="NCBI Taxonomy" id="28198"/>
    <lineage>
        <taxon>Bacteria</taxon>
        <taxon>Pseudomonadati</taxon>
        <taxon>Campylobacterota</taxon>
        <taxon>Epsilonproteobacteria</taxon>
        <taxon>Campylobacterales</taxon>
        <taxon>Arcobacteraceae</taxon>
        <taxon>Aliarcobacter</taxon>
    </lineage>
</organism>
<dbReference type="RefSeq" id="WP_105909276.1">
    <property type="nucleotide sequence ID" value="NZ_NXGJ01000007.1"/>
</dbReference>
<dbReference type="Proteomes" id="UP000239065">
    <property type="component" value="Unassembled WGS sequence"/>
</dbReference>
<dbReference type="CDD" id="cd03255">
    <property type="entry name" value="ABC_MJ0796_LolCDE_FtsE"/>
    <property type="match status" value="1"/>
</dbReference>
<comment type="similarity">
    <text evidence="4">Belongs to the ABC transporter superfamily. Macrolide exporter (TC 3.A.1.122) family.</text>
</comment>
<dbReference type="InterPro" id="IPR027417">
    <property type="entry name" value="P-loop_NTPase"/>
</dbReference>
<dbReference type="GO" id="GO:0005524">
    <property type="term" value="F:ATP binding"/>
    <property type="evidence" value="ECO:0007669"/>
    <property type="project" value="UniProtKB-KW"/>
</dbReference>
<accession>A0A2S9SM49</accession>
<dbReference type="AlphaFoldDB" id="A0A2S9SM49"/>
<comment type="caution">
    <text evidence="6">The sequence shown here is derived from an EMBL/GenBank/DDBJ whole genome shotgun (WGS) entry which is preliminary data.</text>
</comment>
<gene>
    <name evidence="6" type="ORF">CJ669_06760</name>
</gene>
<dbReference type="SMART" id="SM00382">
    <property type="entry name" value="AAA"/>
    <property type="match status" value="1"/>
</dbReference>
<dbReference type="Pfam" id="PF00005">
    <property type="entry name" value="ABC_tran"/>
    <property type="match status" value="1"/>
</dbReference>
<evidence type="ECO:0000259" key="5">
    <source>
        <dbReference type="PROSITE" id="PS50893"/>
    </source>
</evidence>
<proteinExistence type="inferred from homology"/>
<dbReference type="PANTHER" id="PTHR42798">
    <property type="entry name" value="LIPOPROTEIN-RELEASING SYSTEM ATP-BINDING PROTEIN LOLD"/>
    <property type="match status" value="1"/>
</dbReference>
<keyword evidence="1" id="KW-0813">Transport</keyword>
<evidence type="ECO:0000313" key="6">
    <source>
        <dbReference type="EMBL" id="PRM87654.1"/>
    </source>
</evidence>
<evidence type="ECO:0000256" key="4">
    <source>
        <dbReference type="ARBA" id="ARBA00038388"/>
    </source>
</evidence>
<dbReference type="EMBL" id="NXGJ01000007">
    <property type="protein sequence ID" value="PRM87654.1"/>
    <property type="molecule type" value="Genomic_DNA"/>
</dbReference>
<dbReference type="Gene3D" id="3.40.50.300">
    <property type="entry name" value="P-loop containing nucleotide triphosphate hydrolases"/>
    <property type="match status" value="1"/>
</dbReference>
<dbReference type="InterPro" id="IPR017911">
    <property type="entry name" value="MacB-like_ATP-bd"/>
</dbReference>
<keyword evidence="2" id="KW-0547">Nucleotide-binding</keyword>
<dbReference type="InterPro" id="IPR003439">
    <property type="entry name" value="ABC_transporter-like_ATP-bd"/>
</dbReference>